<evidence type="ECO:0000313" key="2">
    <source>
        <dbReference type="Proteomes" id="UP000029998"/>
    </source>
</evidence>
<dbReference type="Proteomes" id="UP000029998">
    <property type="component" value="Unassembled WGS sequence"/>
</dbReference>
<protein>
    <submittedName>
        <fullName evidence="1">Uncharacterized protein</fullName>
    </submittedName>
</protein>
<keyword evidence="2" id="KW-1185">Reference proteome</keyword>
<comment type="caution">
    <text evidence="1">The sequence shown here is derived from an EMBL/GenBank/DDBJ whole genome shotgun (WGS) entry which is preliminary data.</text>
</comment>
<dbReference type="EMBL" id="AVPU01000057">
    <property type="protein sequence ID" value="KGM51606.1"/>
    <property type="molecule type" value="Genomic_DNA"/>
</dbReference>
<gene>
    <name evidence="1" type="ORF">N800_13485</name>
</gene>
<dbReference type="AlphaFoldDB" id="A0A0A0EKR4"/>
<dbReference type="Gene3D" id="2.60.34.30">
    <property type="entry name" value="Competence, DNA-entry nuclease inhibitor, ComJ"/>
    <property type="match status" value="1"/>
</dbReference>
<dbReference type="eggNOG" id="ENOG5033DMU">
    <property type="taxonomic scope" value="Bacteria"/>
</dbReference>
<evidence type="ECO:0000313" key="1">
    <source>
        <dbReference type="EMBL" id="KGM51606.1"/>
    </source>
</evidence>
<sequence>MRHLQLFADYFQFYVQDEPASGDLSDAWSQDAVERLLAVAPGVVGVGTISNSNVPVTVEVLDASPFDDSSAFDQVNECTLVVTQGPLVVAGCTDYFPDAARIPAQPGIYRVRVSYRIADAPSAHELYRLQLWPAPAIEPTVVKSRAA</sequence>
<accession>A0A0A0EKR4</accession>
<reference evidence="1 2" key="1">
    <citation type="submission" date="2013-08" db="EMBL/GenBank/DDBJ databases">
        <title>Genome sequencing of Lysobacter.</title>
        <authorList>
            <person name="Zhang S."/>
            <person name="Wang G."/>
        </authorList>
    </citation>
    <scope>NUCLEOTIDE SEQUENCE [LARGE SCALE GENOMIC DNA]</scope>
    <source>
        <strain evidence="1 2">GH1-9</strain>
    </source>
</reference>
<proteinExistence type="predicted"/>
<name>A0A0A0EKR4_9GAMM</name>
<dbReference type="OrthoDB" id="280156at2"/>
<dbReference type="InterPro" id="IPR038691">
    <property type="entry name" value="ComJ_sf"/>
</dbReference>
<organism evidence="1 2">
    <name type="scientific">Lysobacter daejeonensis GH1-9</name>
    <dbReference type="NCBI Taxonomy" id="1385517"/>
    <lineage>
        <taxon>Bacteria</taxon>
        <taxon>Pseudomonadati</taxon>
        <taxon>Pseudomonadota</taxon>
        <taxon>Gammaproteobacteria</taxon>
        <taxon>Lysobacterales</taxon>
        <taxon>Lysobacteraceae</taxon>
        <taxon>Aerolutibacter</taxon>
    </lineage>
</organism>